<evidence type="ECO:0000313" key="1">
    <source>
        <dbReference type="EMBL" id="XCM80898.1"/>
    </source>
</evidence>
<dbReference type="AlphaFoldDB" id="A0AAU8K034"/>
<organism evidence="1">
    <name type="scientific">Kitasatospora camelliae</name>
    <dbReference type="NCBI Taxonomy" id="3156397"/>
    <lineage>
        <taxon>Bacteria</taxon>
        <taxon>Bacillati</taxon>
        <taxon>Actinomycetota</taxon>
        <taxon>Actinomycetes</taxon>
        <taxon>Kitasatosporales</taxon>
        <taxon>Streptomycetaceae</taxon>
        <taxon>Kitasatospora</taxon>
    </lineage>
</organism>
<gene>
    <name evidence="1" type="ORF">ABWK59_19265</name>
</gene>
<evidence type="ECO:0008006" key="2">
    <source>
        <dbReference type="Google" id="ProtNLM"/>
    </source>
</evidence>
<dbReference type="RefSeq" id="WP_354641832.1">
    <property type="nucleotide sequence ID" value="NZ_CP159872.1"/>
</dbReference>
<protein>
    <recommendedName>
        <fullName evidence="2">DUF1772 domain-containing protein</fullName>
    </recommendedName>
</protein>
<reference evidence="1" key="1">
    <citation type="submission" date="2024-06" db="EMBL/GenBank/DDBJ databases">
        <title>The genome sequences of Kitasatospora sp. strain HUAS MG31.</title>
        <authorList>
            <person name="Mo P."/>
        </authorList>
    </citation>
    <scope>NUCLEOTIDE SEQUENCE</scope>
    <source>
        <strain evidence="1">HUAS MG31</strain>
    </source>
</reference>
<sequence>MNALIAVLQLLVAAAFVSIPVVRDRYGALAAAAAEAELRRQGVRTTALSENGMRFDAGGHETWAPVGIAAVITASAVLNLTQAGIATTATWIVQSLVLAVNGLILYSNLTAVSSVQAAFRRKDDPELARIEVAPLLRAAEHAFPRWVRTLQNARHTVVFGASALALVALAAA</sequence>
<proteinExistence type="predicted"/>
<accession>A0AAU8K034</accession>
<name>A0AAU8K034_9ACTN</name>
<dbReference type="KEGG" id="kcm:ABWK59_19265"/>
<dbReference type="EMBL" id="CP159872">
    <property type="protein sequence ID" value="XCM80898.1"/>
    <property type="molecule type" value="Genomic_DNA"/>
</dbReference>